<dbReference type="AlphaFoldDB" id="A0A1D1V3G3"/>
<feature type="chain" id="PRO_5008897997" description="Dickkopf N-terminal cysteine-rich domain-containing protein" evidence="1">
    <location>
        <begin position="25"/>
        <end position="188"/>
    </location>
</feature>
<keyword evidence="1" id="KW-0732">Signal</keyword>
<evidence type="ECO:0000256" key="1">
    <source>
        <dbReference type="SAM" id="SignalP"/>
    </source>
</evidence>
<evidence type="ECO:0000313" key="3">
    <source>
        <dbReference type="Proteomes" id="UP000186922"/>
    </source>
</evidence>
<organism evidence="2 3">
    <name type="scientific">Ramazzottius varieornatus</name>
    <name type="common">Water bear</name>
    <name type="synonym">Tardigrade</name>
    <dbReference type="NCBI Taxonomy" id="947166"/>
    <lineage>
        <taxon>Eukaryota</taxon>
        <taxon>Metazoa</taxon>
        <taxon>Ecdysozoa</taxon>
        <taxon>Tardigrada</taxon>
        <taxon>Eutardigrada</taxon>
        <taxon>Parachela</taxon>
        <taxon>Hypsibioidea</taxon>
        <taxon>Ramazzottiidae</taxon>
        <taxon>Ramazzottius</taxon>
    </lineage>
</organism>
<gene>
    <name evidence="2" type="primary">RvY_06268</name>
    <name evidence="2" type="synonym">RvY_06268.1</name>
    <name evidence="2" type="ORF">RvY_06268-1</name>
</gene>
<keyword evidence="3" id="KW-1185">Reference proteome</keyword>
<dbReference type="EMBL" id="BDGG01000002">
    <property type="protein sequence ID" value="GAU94502.1"/>
    <property type="molecule type" value="Genomic_DNA"/>
</dbReference>
<name>A0A1D1V3G3_RAMVA</name>
<evidence type="ECO:0000313" key="2">
    <source>
        <dbReference type="EMBL" id="GAU94502.1"/>
    </source>
</evidence>
<comment type="caution">
    <text evidence="2">The sequence shown here is derived from an EMBL/GenBank/DDBJ whole genome shotgun (WGS) entry which is preliminary data.</text>
</comment>
<dbReference type="Proteomes" id="UP000186922">
    <property type="component" value="Unassembled WGS sequence"/>
</dbReference>
<accession>A0A1D1V3G3</accession>
<protein>
    <recommendedName>
        <fullName evidence="4">Dickkopf N-terminal cysteine-rich domain-containing protein</fullName>
    </recommendedName>
</protein>
<sequence>MRQRWMSSSPLAIFVANGLIHTLARPQEVIVVPANPDKTATGICTPTHHHFSSVLNSSSCSSDANCSAADSKCDRVLGMCTAFNQSLTALIGGNCASDADCETSYRCHREKCHYAGAKFCQDDRDCLRGMSFGLDQQCRDMSNSTSDGRLHGNRCWLRCATDGDCHECSSSGHCRMPESQRATLRCGV</sequence>
<evidence type="ECO:0008006" key="4">
    <source>
        <dbReference type="Google" id="ProtNLM"/>
    </source>
</evidence>
<reference evidence="2 3" key="1">
    <citation type="journal article" date="2016" name="Nat. Commun.">
        <title>Extremotolerant tardigrade genome and improved radiotolerance of human cultured cells by tardigrade-unique protein.</title>
        <authorList>
            <person name="Hashimoto T."/>
            <person name="Horikawa D.D."/>
            <person name="Saito Y."/>
            <person name="Kuwahara H."/>
            <person name="Kozuka-Hata H."/>
            <person name="Shin-I T."/>
            <person name="Minakuchi Y."/>
            <person name="Ohishi K."/>
            <person name="Motoyama A."/>
            <person name="Aizu T."/>
            <person name="Enomoto A."/>
            <person name="Kondo K."/>
            <person name="Tanaka S."/>
            <person name="Hara Y."/>
            <person name="Koshikawa S."/>
            <person name="Sagara H."/>
            <person name="Miura T."/>
            <person name="Yokobori S."/>
            <person name="Miyagawa K."/>
            <person name="Suzuki Y."/>
            <person name="Kubo T."/>
            <person name="Oyama M."/>
            <person name="Kohara Y."/>
            <person name="Fujiyama A."/>
            <person name="Arakawa K."/>
            <person name="Katayama T."/>
            <person name="Toyoda A."/>
            <person name="Kunieda T."/>
        </authorList>
    </citation>
    <scope>NUCLEOTIDE SEQUENCE [LARGE SCALE GENOMIC DNA]</scope>
    <source>
        <strain evidence="2 3">YOKOZUNA-1</strain>
    </source>
</reference>
<proteinExistence type="predicted"/>
<feature type="signal peptide" evidence="1">
    <location>
        <begin position="1"/>
        <end position="24"/>
    </location>
</feature>